<feature type="compositionally biased region" description="Polar residues" evidence="6">
    <location>
        <begin position="155"/>
        <end position="165"/>
    </location>
</feature>
<evidence type="ECO:0000313" key="10">
    <source>
        <dbReference type="Proteomes" id="UP001152622"/>
    </source>
</evidence>
<dbReference type="InterPro" id="IPR036638">
    <property type="entry name" value="HLH_DNA-bd_sf"/>
</dbReference>
<feature type="domain" description="Orange" evidence="8">
    <location>
        <begin position="104"/>
        <end position="140"/>
    </location>
</feature>
<evidence type="ECO:0000256" key="2">
    <source>
        <dbReference type="ARBA" id="ARBA00022491"/>
    </source>
</evidence>
<dbReference type="EMBL" id="JAINUF010000014">
    <property type="protein sequence ID" value="KAJ8342293.1"/>
    <property type="molecule type" value="Genomic_DNA"/>
</dbReference>
<keyword evidence="2" id="KW-0678">Repressor</keyword>
<evidence type="ECO:0000256" key="1">
    <source>
        <dbReference type="ARBA" id="ARBA00004123"/>
    </source>
</evidence>
<dbReference type="GO" id="GO:0003677">
    <property type="term" value="F:DNA binding"/>
    <property type="evidence" value="ECO:0007669"/>
    <property type="project" value="InterPro"/>
</dbReference>
<name>A0A9Q1ENW3_SYNKA</name>
<dbReference type="Pfam" id="PF00010">
    <property type="entry name" value="HLH"/>
    <property type="match status" value="1"/>
</dbReference>
<evidence type="ECO:0000313" key="9">
    <source>
        <dbReference type="EMBL" id="KAJ8342293.1"/>
    </source>
</evidence>
<keyword evidence="4" id="KW-0804">Transcription</keyword>
<dbReference type="InterPro" id="IPR003650">
    <property type="entry name" value="Orange_dom"/>
</dbReference>
<reference evidence="9" key="1">
    <citation type="journal article" date="2023" name="Science">
        <title>Genome structures resolve the early diversification of teleost fishes.</title>
        <authorList>
            <person name="Parey E."/>
            <person name="Louis A."/>
            <person name="Montfort J."/>
            <person name="Bouchez O."/>
            <person name="Roques C."/>
            <person name="Iampietro C."/>
            <person name="Lluch J."/>
            <person name="Castinel A."/>
            <person name="Donnadieu C."/>
            <person name="Desvignes T."/>
            <person name="Floi Bucao C."/>
            <person name="Jouanno E."/>
            <person name="Wen M."/>
            <person name="Mejri S."/>
            <person name="Dirks R."/>
            <person name="Jansen H."/>
            <person name="Henkel C."/>
            <person name="Chen W.J."/>
            <person name="Zahm M."/>
            <person name="Cabau C."/>
            <person name="Klopp C."/>
            <person name="Thompson A.W."/>
            <person name="Robinson-Rechavi M."/>
            <person name="Braasch I."/>
            <person name="Lecointre G."/>
            <person name="Bobe J."/>
            <person name="Postlethwait J.H."/>
            <person name="Berthelot C."/>
            <person name="Roest Crollius H."/>
            <person name="Guiguen Y."/>
        </authorList>
    </citation>
    <scope>NUCLEOTIDE SEQUENCE</scope>
    <source>
        <strain evidence="9">WJC10195</strain>
    </source>
</reference>
<gene>
    <name evidence="9" type="ORF">SKAU_G00322210</name>
</gene>
<dbReference type="InterPro" id="IPR050370">
    <property type="entry name" value="HES_HEY"/>
</dbReference>
<sequence length="224" mass="25036">MEPKGIAADCARVHTSKFSGVHTRPPRAQGVTVHKLLKPLVEKRRRERMNRSLESLRALLLQRSQHQALASGRVEKAEVLEHTVLFLQSAGHRGAAEGRQQQDFQDGFSTCLQRAARFLRDDREGRRVEAALSVTLSRHLTHPGQVTRAPISPHSPHTQPKGQCAQLGSQNWHCSLQHGAALRSNPSHQRTAPLAQGHPNLPQRPQREALTSPTNSQSLWRPWP</sequence>
<comment type="caution">
    <text evidence="9">The sequence shown here is derived from an EMBL/GenBank/DDBJ whole genome shotgun (WGS) entry which is preliminary data.</text>
</comment>
<feature type="compositionally biased region" description="Polar residues" evidence="6">
    <location>
        <begin position="209"/>
        <end position="224"/>
    </location>
</feature>
<dbReference type="SUPFAM" id="SSF47459">
    <property type="entry name" value="HLH, helix-loop-helix DNA-binding domain"/>
    <property type="match status" value="1"/>
</dbReference>
<evidence type="ECO:0000256" key="4">
    <source>
        <dbReference type="ARBA" id="ARBA00023163"/>
    </source>
</evidence>
<feature type="domain" description="BHLH" evidence="7">
    <location>
        <begin position="33"/>
        <end position="90"/>
    </location>
</feature>
<dbReference type="PROSITE" id="PS50888">
    <property type="entry name" value="BHLH"/>
    <property type="match status" value="1"/>
</dbReference>
<evidence type="ECO:0000256" key="5">
    <source>
        <dbReference type="ARBA" id="ARBA00023242"/>
    </source>
</evidence>
<keyword evidence="5" id="KW-0539">Nucleus</keyword>
<dbReference type="PANTHER" id="PTHR10985">
    <property type="entry name" value="BASIC HELIX-LOOP-HELIX TRANSCRIPTION FACTOR, HES-RELATED"/>
    <property type="match status" value="1"/>
</dbReference>
<feature type="region of interest" description="Disordered" evidence="6">
    <location>
        <begin position="142"/>
        <end position="165"/>
    </location>
</feature>
<accession>A0A9Q1ENW3</accession>
<evidence type="ECO:0000259" key="8">
    <source>
        <dbReference type="PROSITE" id="PS51054"/>
    </source>
</evidence>
<organism evidence="9 10">
    <name type="scientific">Synaphobranchus kaupii</name>
    <name type="common">Kaup's arrowtooth eel</name>
    <dbReference type="NCBI Taxonomy" id="118154"/>
    <lineage>
        <taxon>Eukaryota</taxon>
        <taxon>Metazoa</taxon>
        <taxon>Chordata</taxon>
        <taxon>Craniata</taxon>
        <taxon>Vertebrata</taxon>
        <taxon>Euteleostomi</taxon>
        <taxon>Actinopterygii</taxon>
        <taxon>Neopterygii</taxon>
        <taxon>Teleostei</taxon>
        <taxon>Anguilliformes</taxon>
        <taxon>Synaphobranchidae</taxon>
        <taxon>Synaphobranchus</taxon>
    </lineage>
</organism>
<comment type="subcellular location">
    <subcellularLocation>
        <location evidence="1">Nucleus</location>
    </subcellularLocation>
</comment>
<evidence type="ECO:0000256" key="3">
    <source>
        <dbReference type="ARBA" id="ARBA00023015"/>
    </source>
</evidence>
<proteinExistence type="predicted"/>
<protein>
    <recommendedName>
        <fullName evidence="11">Hairy and enhancer of split related-7</fullName>
    </recommendedName>
</protein>
<dbReference type="GO" id="GO:0006355">
    <property type="term" value="P:regulation of DNA-templated transcription"/>
    <property type="evidence" value="ECO:0007669"/>
    <property type="project" value="InterPro"/>
</dbReference>
<dbReference type="CDD" id="cd11462">
    <property type="entry name" value="bHLH-O_HES7"/>
    <property type="match status" value="1"/>
</dbReference>
<dbReference type="Gene3D" id="4.10.280.10">
    <property type="entry name" value="Helix-loop-helix DNA-binding domain"/>
    <property type="match status" value="1"/>
</dbReference>
<evidence type="ECO:0000256" key="6">
    <source>
        <dbReference type="SAM" id="MobiDB-lite"/>
    </source>
</evidence>
<evidence type="ECO:0000259" key="7">
    <source>
        <dbReference type="PROSITE" id="PS50888"/>
    </source>
</evidence>
<keyword evidence="10" id="KW-1185">Reference proteome</keyword>
<keyword evidence="3" id="KW-0805">Transcription regulation</keyword>
<feature type="region of interest" description="Disordered" evidence="6">
    <location>
        <begin position="183"/>
        <end position="224"/>
    </location>
</feature>
<dbReference type="GO" id="GO:0046983">
    <property type="term" value="F:protein dimerization activity"/>
    <property type="evidence" value="ECO:0007669"/>
    <property type="project" value="InterPro"/>
</dbReference>
<dbReference type="AlphaFoldDB" id="A0A9Q1ENW3"/>
<dbReference type="GO" id="GO:0005634">
    <property type="term" value="C:nucleus"/>
    <property type="evidence" value="ECO:0007669"/>
    <property type="project" value="UniProtKB-SubCell"/>
</dbReference>
<evidence type="ECO:0008006" key="11">
    <source>
        <dbReference type="Google" id="ProtNLM"/>
    </source>
</evidence>
<dbReference type="OrthoDB" id="8930573at2759"/>
<dbReference type="InterPro" id="IPR032644">
    <property type="entry name" value="HES-7_bHLH-O"/>
</dbReference>
<dbReference type="InterPro" id="IPR011598">
    <property type="entry name" value="bHLH_dom"/>
</dbReference>
<dbReference type="PROSITE" id="PS51054">
    <property type="entry name" value="ORANGE"/>
    <property type="match status" value="1"/>
</dbReference>
<dbReference type="Proteomes" id="UP001152622">
    <property type="component" value="Chromosome 14"/>
</dbReference>
<dbReference type="SMART" id="SM00353">
    <property type="entry name" value="HLH"/>
    <property type="match status" value="1"/>
</dbReference>